<gene>
    <name evidence="3" type="ORF">CVT25_010673</name>
</gene>
<dbReference type="CDD" id="cd22851">
    <property type="entry name" value="SMN_N"/>
    <property type="match status" value="1"/>
</dbReference>
<dbReference type="EMBL" id="NHYD01003406">
    <property type="protein sequence ID" value="PPQ78804.1"/>
    <property type="molecule type" value="Genomic_DNA"/>
</dbReference>
<dbReference type="OrthoDB" id="197400at2759"/>
<evidence type="ECO:0000259" key="2">
    <source>
        <dbReference type="Pfam" id="PF20636"/>
    </source>
</evidence>
<feature type="region of interest" description="Disordered" evidence="1">
    <location>
        <begin position="164"/>
        <end position="240"/>
    </location>
</feature>
<dbReference type="InterPro" id="IPR049481">
    <property type="entry name" value="SMN_G2-BD"/>
</dbReference>
<dbReference type="Pfam" id="PF20636">
    <property type="entry name" value="SMN_G2-BD"/>
    <property type="match status" value="1"/>
</dbReference>
<dbReference type="AlphaFoldDB" id="A0A409WJV3"/>
<comment type="caution">
    <text evidence="3">The sequence shown here is derived from an EMBL/GenBank/DDBJ whole genome shotgun (WGS) entry which is preliminary data.</text>
</comment>
<dbReference type="InParanoid" id="A0A409WJV3"/>
<feature type="domain" description="Survival Motor Neuron Gemin2-binding" evidence="2">
    <location>
        <begin position="120"/>
        <end position="140"/>
    </location>
</feature>
<feature type="region of interest" description="Disordered" evidence="1">
    <location>
        <begin position="268"/>
        <end position="318"/>
    </location>
</feature>
<sequence length="318" mass="35567">MSSRPIVSYDDITLPYDQPEAPINHPSSSSHSGHAPPSKKRKKNNNNNNNNNQKAKRRQDLNTSKNGSNSQTAEFQKHLSSTNVSAKNQQPQQTHEEEVEGEEGEYDYEEEEESRELTHQEIWDDSALVDAWDAAMEEYEAYHGTEKDWKKEPVKKSPLWYNVPFDPSKKPAANASSNATATTANPPSSISPTDGAENDSKPIDFDTFIPTHDPSLPEPEAGALPTMPSEASYIPNTPAGSMVSQDEAFQRALTAMYWGGYWTAMYHSQRQSSQTQQASSLTQNPPNPVTEDDDDEEELEGDEIEDDEETDEFVPTQR</sequence>
<evidence type="ECO:0000256" key="1">
    <source>
        <dbReference type="SAM" id="MobiDB-lite"/>
    </source>
</evidence>
<dbReference type="InterPro" id="IPR047313">
    <property type="entry name" value="SMN_C"/>
</dbReference>
<feature type="compositionally biased region" description="Low complexity" evidence="1">
    <location>
        <begin position="170"/>
        <end position="193"/>
    </location>
</feature>
<feature type="compositionally biased region" description="Acidic residues" evidence="1">
    <location>
        <begin position="97"/>
        <end position="114"/>
    </location>
</feature>
<feature type="compositionally biased region" description="Low complexity" evidence="1">
    <location>
        <begin position="268"/>
        <end position="280"/>
    </location>
</feature>
<evidence type="ECO:0000313" key="4">
    <source>
        <dbReference type="Proteomes" id="UP000283269"/>
    </source>
</evidence>
<name>A0A409WJV3_PSICY</name>
<dbReference type="STRING" id="93625.A0A409WJV3"/>
<feature type="region of interest" description="Disordered" evidence="1">
    <location>
        <begin position="1"/>
        <end position="123"/>
    </location>
</feature>
<dbReference type="CDD" id="cd22852">
    <property type="entry name" value="SMN_C"/>
    <property type="match status" value="1"/>
</dbReference>
<evidence type="ECO:0000313" key="3">
    <source>
        <dbReference type="EMBL" id="PPQ78804.1"/>
    </source>
</evidence>
<organism evidence="3 4">
    <name type="scientific">Psilocybe cyanescens</name>
    <dbReference type="NCBI Taxonomy" id="93625"/>
    <lineage>
        <taxon>Eukaryota</taxon>
        <taxon>Fungi</taxon>
        <taxon>Dikarya</taxon>
        <taxon>Basidiomycota</taxon>
        <taxon>Agaricomycotina</taxon>
        <taxon>Agaricomycetes</taxon>
        <taxon>Agaricomycetidae</taxon>
        <taxon>Agaricales</taxon>
        <taxon>Agaricineae</taxon>
        <taxon>Strophariaceae</taxon>
        <taxon>Psilocybe</taxon>
    </lineage>
</organism>
<feature type="compositionally biased region" description="Acidic residues" evidence="1">
    <location>
        <begin position="290"/>
        <end position="312"/>
    </location>
</feature>
<feature type="compositionally biased region" description="Polar residues" evidence="1">
    <location>
        <begin position="61"/>
        <end position="93"/>
    </location>
</feature>
<accession>A0A409WJV3</accession>
<protein>
    <recommendedName>
        <fullName evidence="2">Survival Motor Neuron Gemin2-binding domain-containing protein</fullName>
    </recommendedName>
</protein>
<reference evidence="3 4" key="1">
    <citation type="journal article" date="2018" name="Evol. Lett.">
        <title>Horizontal gene cluster transfer increased hallucinogenic mushroom diversity.</title>
        <authorList>
            <person name="Reynolds H.T."/>
            <person name="Vijayakumar V."/>
            <person name="Gluck-Thaler E."/>
            <person name="Korotkin H.B."/>
            <person name="Matheny P.B."/>
            <person name="Slot J.C."/>
        </authorList>
    </citation>
    <scope>NUCLEOTIDE SEQUENCE [LARGE SCALE GENOMIC DNA]</scope>
    <source>
        <strain evidence="3 4">2631</strain>
    </source>
</reference>
<keyword evidence="4" id="KW-1185">Reference proteome</keyword>
<proteinExistence type="predicted"/>
<dbReference type="Proteomes" id="UP000283269">
    <property type="component" value="Unassembled WGS sequence"/>
</dbReference>
<feature type="compositionally biased region" description="Low complexity" evidence="1">
    <location>
        <begin position="25"/>
        <end position="36"/>
    </location>
</feature>